<dbReference type="SUPFAM" id="SSF53613">
    <property type="entry name" value="Ribokinase-like"/>
    <property type="match status" value="1"/>
</dbReference>
<dbReference type="InterPro" id="IPR029056">
    <property type="entry name" value="Ribokinase-like"/>
</dbReference>
<dbReference type="PANTHER" id="PTHR42774:SF3">
    <property type="entry name" value="KETOHEXOKINASE"/>
    <property type="match status" value="1"/>
</dbReference>
<dbReference type="HOGENOM" id="CLU_027634_3_0_6"/>
<dbReference type="Pfam" id="PF00294">
    <property type="entry name" value="PfkB"/>
    <property type="match status" value="1"/>
</dbReference>
<organism evidence="4 5">
    <name type="scientific">Thioalkalivibrio paradoxus ARh 1</name>
    <dbReference type="NCBI Taxonomy" id="713585"/>
    <lineage>
        <taxon>Bacteria</taxon>
        <taxon>Pseudomonadati</taxon>
        <taxon>Pseudomonadota</taxon>
        <taxon>Gammaproteobacteria</taxon>
        <taxon>Chromatiales</taxon>
        <taxon>Ectothiorhodospiraceae</taxon>
        <taxon>Thioalkalivibrio</taxon>
    </lineage>
</organism>
<evidence type="ECO:0000256" key="2">
    <source>
        <dbReference type="ARBA" id="ARBA00022777"/>
    </source>
</evidence>
<keyword evidence="2 4" id="KW-0418">Kinase</keyword>
<dbReference type="GO" id="GO:0016301">
    <property type="term" value="F:kinase activity"/>
    <property type="evidence" value="ECO:0007669"/>
    <property type="project" value="UniProtKB-KW"/>
</dbReference>
<dbReference type="EMBL" id="CP007029">
    <property type="protein sequence ID" value="AHE99345.1"/>
    <property type="molecule type" value="Genomic_DNA"/>
</dbReference>
<evidence type="ECO:0000313" key="4">
    <source>
        <dbReference type="EMBL" id="AHE99345.1"/>
    </source>
</evidence>
<sequence>MARILVTGIVTLDHTLDVAGYPPEDAEIRALGSSSQPGGNAANTATLLAQAGHRVELAAVVAQGPEGDRLLRALQQRGVYTDACVRRRGHTPTSYILRSRATGSRTIVHYRDLPEFGAADLGRLDLSGYDWFHFEGRNPAELPAMLRAAREAATDQPLSLELEKPRDGLAAALPLADVLMFSRGWVPGGEPERFIADAARERADAVQTLTWGRRGAWLAHRSQVTQCPASPHVVVRDSVGAGDSFNAGLIDALVSGQPPERALADAVRLAERKLAQVGLDGLLGATPPEPPG</sequence>
<dbReference type="InterPro" id="IPR052562">
    <property type="entry name" value="Ketohexokinase-related"/>
</dbReference>
<dbReference type="PROSITE" id="PS00584">
    <property type="entry name" value="PFKB_KINASES_2"/>
    <property type="match status" value="1"/>
</dbReference>
<dbReference type="KEGG" id="tti:THITH_14855"/>
<dbReference type="OrthoDB" id="9813569at2"/>
<dbReference type="RefSeq" id="WP_006747115.1">
    <property type="nucleotide sequence ID" value="NZ_CP007029.1"/>
</dbReference>
<keyword evidence="5" id="KW-1185">Reference proteome</keyword>
<evidence type="ECO:0000313" key="5">
    <source>
        <dbReference type="Proteomes" id="UP000005289"/>
    </source>
</evidence>
<reference evidence="4 5" key="1">
    <citation type="submission" date="2013-12" db="EMBL/GenBank/DDBJ databases">
        <authorList>
            <consortium name="DOE Joint Genome Institute"/>
            <person name="Muyzer G."/>
            <person name="Huntemann M."/>
            <person name="Han J."/>
            <person name="Chen A."/>
            <person name="Kyrpides N."/>
            <person name="Mavromatis K."/>
            <person name="Markowitz V."/>
            <person name="Palaniappan K."/>
            <person name="Ivanova N."/>
            <person name="Schaumberg A."/>
            <person name="Pati A."/>
            <person name="Liolios K."/>
            <person name="Nordberg H.P."/>
            <person name="Cantor M.N."/>
            <person name="Hua S.X."/>
            <person name="Woyke T."/>
        </authorList>
    </citation>
    <scope>NUCLEOTIDE SEQUENCE [LARGE SCALE GENOMIC DNA]</scope>
    <source>
        <strain evidence="4 5">ARh 1</strain>
    </source>
</reference>
<dbReference type="AlphaFoldDB" id="W0DR63"/>
<dbReference type="Gene3D" id="3.40.1190.20">
    <property type="match status" value="1"/>
</dbReference>
<dbReference type="InterPro" id="IPR011611">
    <property type="entry name" value="PfkB_dom"/>
</dbReference>
<proteinExistence type="predicted"/>
<evidence type="ECO:0000259" key="3">
    <source>
        <dbReference type="Pfam" id="PF00294"/>
    </source>
</evidence>
<protein>
    <submittedName>
        <fullName evidence="4">Carbohydrate kinase</fullName>
    </submittedName>
</protein>
<keyword evidence="1" id="KW-0808">Transferase</keyword>
<evidence type="ECO:0000256" key="1">
    <source>
        <dbReference type="ARBA" id="ARBA00022679"/>
    </source>
</evidence>
<name>W0DR63_9GAMM</name>
<feature type="domain" description="Carbohydrate kinase PfkB" evidence="3">
    <location>
        <begin position="1"/>
        <end position="276"/>
    </location>
</feature>
<dbReference type="STRING" id="713585.THITH_14855"/>
<dbReference type="Proteomes" id="UP000005289">
    <property type="component" value="Chromosome"/>
</dbReference>
<dbReference type="PANTHER" id="PTHR42774">
    <property type="entry name" value="PHOSPHOTRANSFERASE SYSTEM TRANSPORT PROTEIN"/>
    <property type="match status" value="1"/>
</dbReference>
<dbReference type="InterPro" id="IPR002173">
    <property type="entry name" value="Carboh/pur_kinase_PfkB_CS"/>
</dbReference>
<gene>
    <name evidence="4" type="ORF">THITH_14855</name>
</gene>
<accession>W0DR63</accession>